<dbReference type="GO" id="GO:0032968">
    <property type="term" value="P:positive regulation of transcription elongation by RNA polymerase II"/>
    <property type="evidence" value="ECO:0007669"/>
    <property type="project" value="TreeGrafter"/>
</dbReference>
<evidence type="ECO:0000256" key="2">
    <source>
        <dbReference type="ARBA" id="ARBA00022527"/>
    </source>
</evidence>
<feature type="domain" description="Protein kinase" evidence="9">
    <location>
        <begin position="164"/>
        <end position="448"/>
    </location>
</feature>
<dbReference type="PANTHER" id="PTHR24056">
    <property type="entry name" value="CELL DIVISION PROTEIN KINASE"/>
    <property type="match status" value="1"/>
</dbReference>
<feature type="compositionally biased region" description="Basic and acidic residues" evidence="8">
    <location>
        <begin position="489"/>
        <end position="502"/>
    </location>
</feature>
<dbReference type="InterPro" id="IPR008271">
    <property type="entry name" value="Ser/Thr_kinase_AS"/>
</dbReference>
<comment type="caution">
    <text evidence="10">The sequence shown here is derived from an EMBL/GenBank/DDBJ whole genome shotgun (WGS) entry which is preliminary data.</text>
</comment>
<dbReference type="GO" id="GO:0000307">
    <property type="term" value="C:cyclin-dependent protein kinase holoenzyme complex"/>
    <property type="evidence" value="ECO:0007669"/>
    <property type="project" value="TreeGrafter"/>
</dbReference>
<keyword evidence="5" id="KW-0418">Kinase</keyword>
<dbReference type="InterPro" id="IPR000719">
    <property type="entry name" value="Prot_kinase_dom"/>
</dbReference>
<evidence type="ECO:0000256" key="5">
    <source>
        <dbReference type="ARBA" id="ARBA00022777"/>
    </source>
</evidence>
<comment type="similarity">
    <text evidence="1">Belongs to the protein kinase superfamily. CMGC Ser/Thr protein kinase family. CDC2/CDKX subfamily.</text>
</comment>
<dbReference type="PROSITE" id="PS00107">
    <property type="entry name" value="PROTEIN_KINASE_ATP"/>
    <property type="match status" value="1"/>
</dbReference>
<dbReference type="Pfam" id="PF00069">
    <property type="entry name" value="Pkinase"/>
    <property type="match status" value="1"/>
</dbReference>
<keyword evidence="3" id="KW-0808">Transferase</keyword>
<evidence type="ECO:0000256" key="6">
    <source>
        <dbReference type="ARBA" id="ARBA00022840"/>
    </source>
</evidence>
<organism evidence="10 11">
    <name type="scientific">Salix brachista</name>
    <dbReference type="NCBI Taxonomy" id="2182728"/>
    <lineage>
        <taxon>Eukaryota</taxon>
        <taxon>Viridiplantae</taxon>
        <taxon>Streptophyta</taxon>
        <taxon>Embryophyta</taxon>
        <taxon>Tracheophyta</taxon>
        <taxon>Spermatophyta</taxon>
        <taxon>Magnoliopsida</taxon>
        <taxon>eudicotyledons</taxon>
        <taxon>Gunneridae</taxon>
        <taxon>Pentapetalae</taxon>
        <taxon>rosids</taxon>
        <taxon>fabids</taxon>
        <taxon>Malpighiales</taxon>
        <taxon>Salicaceae</taxon>
        <taxon>Saliceae</taxon>
        <taxon>Salix</taxon>
    </lineage>
</organism>
<evidence type="ECO:0000259" key="9">
    <source>
        <dbReference type="PROSITE" id="PS50011"/>
    </source>
</evidence>
<proteinExistence type="inferred from homology"/>
<gene>
    <name evidence="10" type="ORF">DKX38_003706</name>
</gene>
<evidence type="ECO:0000256" key="1">
    <source>
        <dbReference type="ARBA" id="ARBA00006485"/>
    </source>
</evidence>
<dbReference type="Gene3D" id="1.10.510.10">
    <property type="entry name" value="Transferase(Phosphotransferase) domain 1"/>
    <property type="match status" value="1"/>
</dbReference>
<evidence type="ECO:0000313" key="11">
    <source>
        <dbReference type="Proteomes" id="UP000326939"/>
    </source>
</evidence>
<evidence type="ECO:0000256" key="3">
    <source>
        <dbReference type="ARBA" id="ARBA00022679"/>
    </source>
</evidence>
<dbReference type="GO" id="GO:0005524">
    <property type="term" value="F:ATP binding"/>
    <property type="evidence" value="ECO:0007669"/>
    <property type="project" value="UniProtKB-UniRule"/>
</dbReference>
<keyword evidence="4 7" id="KW-0547">Nucleotide-binding</keyword>
<dbReference type="SMART" id="SM00220">
    <property type="entry name" value="S_TKc"/>
    <property type="match status" value="1"/>
</dbReference>
<dbReference type="Gene3D" id="3.30.200.20">
    <property type="entry name" value="Phosphorylase Kinase, domain 1"/>
    <property type="match status" value="1"/>
</dbReference>
<dbReference type="GO" id="GO:0008353">
    <property type="term" value="F:RNA polymerase II CTD heptapeptide repeat kinase activity"/>
    <property type="evidence" value="ECO:0007669"/>
    <property type="project" value="TreeGrafter"/>
</dbReference>
<dbReference type="AlphaFoldDB" id="A0A5N5N9A6"/>
<reference evidence="11" key="1">
    <citation type="journal article" date="2019" name="Gigascience">
        <title>De novo genome assembly of the endangered Acer yangbiense, a plant species with extremely small populations endemic to Yunnan Province, China.</title>
        <authorList>
            <person name="Yang J."/>
            <person name="Wariss H.M."/>
            <person name="Tao L."/>
            <person name="Zhang R."/>
            <person name="Yun Q."/>
            <person name="Hollingsworth P."/>
            <person name="Dao Z."/>
            <person name="Luo G."/>
            <person name="Guo H."/>
            <person name="Ma Y."/>
            <person name="Sun W."/>
        </authorList>
    </citation>
    <scope>NUCLEOTIDE SEQUENCE [LARGE SCALE GENOMIC DNA]</scope>
    <source>
        <strain evidence="11">cv. br00</strain>
    </source>
</reference>
<dbReference type="EMBL" id="VDCV01000003">
    <property type="protein sequence ID" value="KAB5563652.1"/>
    <property type="molecule type" value="Genomic_DNA"/>
</dbReference>
<evidence type="ECO:0000256" key="4">
    <source>
        <dbReference type="ARBA" id="ARBA00022741"/>
    </source>
</evidence>
<dbReference type="PROSITE" id="PS50011">
    <property type="entry name" value="PROTEIN_KINASE_DOM"/>
    <property type="match status" value="1"/>
</dbReference>
<feature type="region of interest" description="Disordered" evidence="8">
    <location>
        <begin position="480"/>
        <end position="510"/>
    </location>
</feature>
<feature type="binding site" evidence="7">
    <location>
        <position position="193"/>
    </location>
    <ligand>
        <name>ATP</name>
        <dbReference type="ChEBI" id="CHEBI:30616"/>
    </ligand>
</feature>
<dbReference type="FunFam" id="1.10.510.10:FF:000043">
    <property type="entry name" value="probable serine/threonine-protein kinase At1g54610"/>
    <property type="match status" value="1"/>
</dbReference>
<evidence type="ECO:0000256" key="8">
    <source>
        <dbReference type="SAM" id="MobiDB-lite"/>
    </source>
</evidence>
<dbReference type="PROSITE" id="PS00108">
    <property type="entry name" value="PROTEIN_KINASE_ST"/>
    <property type="match status" value="1"/>
</dbReference>
<dbReference type="CDD" id="cd07840">
    <property type="entry name" value="STKc_CDK9_like"/>
    <property type="match status" value="1"/>
</dbReference>
<dbReference type="GO" id="GO:0005634">
    <property type="term" value="C:nucleus"/>
    <property type="evidence" value="ECO:0007669"/>
    <property type="project" value="TreeGrafter"/>
</dbReference>
<sequence length="738" mass="82178">MGCICSKVSRATKYLQRSVRRKETTKPAKRLVSLSKKDEVVVEFDGNANGSAASLISIQPGNDNAKSTPVSFDDGEKKEKIEQVSNHQRITSIMSISNGERGAQVVAGWPPWLTAVAGEAINGWVPRRADSFEKLDKLSLSGAWVFRRLRFKLCIGSLLFSILEHVDTLIGQGTYSSVYKARDLETNKMVALKKVRFANMDPESVRFMAREIILLRRLDHPNVMKLEGVIASRMSGSLYLIFDYMEHDLAGLLASPGIKFSEAQIKCYMQQLLHGLEHCHSRGILHRDIKGSNLLIDSNGNLKIADFGLATFFSSPQKQPLTSRVVTLWYRPPELLLGATEYGVSVDLWSTGCILAELFVGKHIMPGRTEVEQLHKIFKLCGSPSDEYWKRSKLPHATIFKPQHPYKRCVTETFKDFPSSALALLDVLLAVEPEARGTALSALDSEFFMTKPLPCDPSALPKYPPTKEFDVKFQDENARRRRAAGGKGHGYESTRRGSKESKAMPAPDANAELQASMQKQQGRSKQIGIGEIYSHEEDGVSRCPIESAAKGTARNTYSHSGQSMHPMNLGSSHKININEAFRDPGHDFISSRQTAELRAQRSFVERGAAQLSRFSNSVAVRGDSQFHGGSSTNLNLHWPEESFNARYNNLDDSSHGLLGRPKFLNKKPGLESTMGYPTKKGHVHYSGPLVPQGGNIEEMLKEHEKQIQRAVRKACLDKNTNESGHTELLFFHGRINGR</sequence>
<dbReference type="FunFam" id="3.30.200.20:FF:000021">
    <property type="entry name" value="probable serine/threonine-protein kinase At1g54610"/>
    <property type="match status" value="1"/>
</dbReference>
<name>A0A5N5N9A6_9ROSI</name>
<evidence type="ECO:0000256" key="7">
    <source>
        <dbReference type="PROSITE-ProRule" id="PRU10141"/>
    </source>
</evidence>
<keyword evidence="2" id="KW-0723">Serine/threonine-protein kinase</keyword>
<keyword evidence="6 7" id="KW-0067">ATP-binding</keyword>
<protein>
    <recommendedName>
        <fullName evidence="9">Protein kinase domain-containing protein</fullName>
    </recommendedName>
</protein>
<evidence type="ECO:0000313" key="10">
    <source>
        <dbReference type="EMBL" id="KAB5563652.1"/>
    </source>
</evidence>
<dbReference type="InterPro" id="IPR017441">
    <property type="entry name" value="Protein_kinase_ATP_BS"/>
</dbReference>
<dbReference type="Proteomes" id="UP000326939">
    <property type="component" value="Chromosome 3"/>
</dbReference>
<dbReference type="InterPro" id="IPR050108">
    <property type="entry name" value="CDK"/>
</dbReference>
<dbReference type="InterPro" id="IPR011009">
    <property type="entry name" value="Kinase-like_dom_sf"/>
</dbReference>
<dbReference type="PANTHER" id="PTHR24056:SF397">
    <property type="entry name" value="OS11G0242500 PROTEIN"/>
    <property type="match status" value="1"/>
</dbReference>
<keyword evidence="11" id="KW-1185">Reference proteome</keyword>
<dbReference type="SUPFAM" id="SSF56112">
    <property type="entry name" value="Protein kinase-like (PK-like)"/>
    <property type="match status" value="1"/>
</dbReference>
<accession>A0A5N5N9A6</accession>